<dbReference type="RefSeq" id="WP_206004792.1">
    <property type="nucleotide sequence ID" value="NZ_CP070618.1"/>
</dbReference>
<keyword evidence="4" id="KW-1185">Reference proteome</keyword>
<keyword evidence="2" id="KW-0812">Transmembrane</keyword>
<dbReference type="EMBL" id="CP070618">
    <property type="protein sequence ID" value="QSE88031.1"/>
    <property type="molecule type" value="Genomic_DNA"/>
</dbReference>
<evidence type="ECO:0000256" key="1">
    <source>
        <dbReference type="SAM" id="Coils"/>
    </source>
</evidence>
<accession>A0A974ZRS2</accession>
<keyword evidence="2" id="KW-0472">Membrane</keyword>
<gene>
    <name evidence="3" type="ORF">JWS13_05060</name>
</gene>
<keyword evidence="1" id="KW-0175">Coiled coil</keyword>
<organism evidence="3 4">
    <name type="scientific">Rhodococcus pseudokoreensis</name>
    <dbReference type="NCBI Taxonomy" id="2811421"/>
    <lineage>
        <taxon>Bacteria</taxon>
        <taxon>Bacillati</taxon>
        <taxon>Actinomycetota</taxon>
        <taxon>Actinomycetes</taxon>
        <taxon>Mycobacteriales</taxon>
        <taxon>Nocardiaceae</taxon>
        <taxon>Rhodococcus</taxon>
    </lineage>
</organism>
<feature type="transmembrane region" description="Helical" evidence="2">
    <location>
        <begin position="37"/>
        <end position="70"/>
    </location>
</feature>
<sequence length="300" mass="31551">MTAEKVTPAPSEVHWDTVVLHQSEPRPSPLADGVGSALGVVAAVGAVSAAVTAVMLVAGGVGAAFLHLVWGTTDPARSDEVIEDFLAVLPEAATTLLVTWLLTGAAVGGLHLVDRSDRKRQPARILGGQLRQAPEELRRPMSDAILAVERIKGSRAFRDGMFTDLDLRAAMWDLGTQVLAATELHEAMTAAAGTGSGTLTPEEGRTYTRAHAQIEQAARELRQAADTVADLDTDLAAADTAARVADERARQLAESDAHVVRLAHAHTAAQASTSTAATTVTDLTDTITTRAHAYRTLPRP</sequence>
<reference evidence="3 4" key="2">
    <citation type="journal article" date="2022" name="Arch. Microbiol.">
        <title>Rhodococcus pseudokoreensis sp. nov. isolated from the rhizosphere of young M26 apple rootstocks.</title>
        <authorList>
            <person name="Kampfer P."/>
            <person name="Glaeser S.P."/>
            <person name="Blom J."/>
            <person name="Wolf J."/>
            <person name="Benning S."/>
            <person name="Schloter M."/>
            <person name="Neumann-Schaal M."/>
        </authorList>
    </citation>
    <scope>NUCLEOTIDE SEQUENCE [LARGE SCALE GENOMIC DNA]</scope>
    <source>
        <strain evidence="3 4">R79</strain>
    </source>
</reference>
<dbReference type="Proteomes" id="UP000662986">
    <property type="component" value="Plasmid unnamed1"/>
</dbReference>
<geneLocation type="plasmid" evidence="3 4">
    <name>unnamed1</name>
</geneLocation>
<evidence type="ECO:0000256" key="2">
    <source>
        <dbReference type="SAM" id="Phobius"/>
    </source>
</evidence>
<evidence type="ECO:0000313" key="3">
    <source>
        <dbReference type="EMBL" id="QSE88031.1"/>
    </source>
</evidence>
<name>A0A974ZRS2_9NOCA</name>
<feature type="transmembrane region" description="Helical" evidence="2">
    <location>
        <begin position="92"/>
        <end position="113"/>
    </location>
</feature>
<feature type="coiled-coil region" evidence="1">
    <location>
        <begin position="207"/>
        <end position="234"/>
    </location>
</feature>
<protein>
    <submittedName>
        <fullName evidence="3">Uncharacterized protein</fullName>
    </submittedName>
</protein>
<keyword evidence="2" id="KW-1133">Transmembrane helix</keyword>
<evidence type="ECO:0000313" key="4">
    <source>
        <dbReference type="Proteomes" id="UP000662986"/>
    </source>
</evidence>
<reference evidence="3 4" key="1">
    <citation type="journal article" date="2021" name="Microbiol. Resour. Announc.">
        <title>Complete Genome Sequences of Two Rhodococcus sp. Strains with Large and Linear Chromosomes, Isolated from Apple Rhizosphere.</title>
        <authorList>
            <person name="Benning S."/>
            <person name="Brugnone N."/>
            <person name="Siani R."/>
            <person name="Kublik S."/>
            <person name="Schloter M."/>
            <person name="Rad V."/>
        </authorList>
    </citation>
    <scope>NUCLEOTIDE SEQUENCE [LARGE SCALE GENOMIC DNA]</scope>
    <source>
        <strain evidence="3 4">R79</strain>
    </source>
</reference>
<proteinExistence type="predicted"/>
<keyword evidence="3" id="KW-0614">Plasmid</keyword>